<keyword evidence="1 11" id="KW-0963">Cytoplasm</keyword>
<protein>
    <recommendedName>
        <fullName evidence="11">Glycerol-1-phosphate dehydrogenase [NAD(P)+]</fullName>
        <shortName evidence="11">G1P dehydrogenase</shortName>
        <shortName evidence="11">G1PDH</shortName>
        <ecNumber evidence="11">1.1.1.261</ecNumber>
    </recommendedName>
    <alternativeName>
        <fullName evidence="11">Enantiomeric glycerophosphate synthase</fullName>
    </alternativeName>
    <alternativeName>
        <fullName evidence="11">sn-glycerol-1-phosphate dehydrogenase</fullName>
    </alternativeName>
</protein>
<keyword evidence="10 11" id="KW-1208">Phospholipid metabolism</keyword>
<dbReference type="Gene3D" id="3.40.50.1970">
    <property type="match status" value="1"/>
</dbReference>
<dbReference type="GO" id="GO:0005737">
    <property type="term" value="C:cytoplasm"/>
    <property type="evidence" value="ECO:0007669"/>
    <property type="project" value="UniProtKB-SubCell"/>
</dbReference>
<comment type="similarity">
    <text evidence="11">Belongs to the glycerol-1-phosphate dehydrogenase family.</text>
</comment>
<dbReference type="GO" id="GO:0106357">
    <property type="term" value="F:glycerol-1-phosphate dehydrogenase (NAD+) activity"/>
    <property type="evidence" value="ECO:0007669"/>
    <property type="project" value="RHEA"/>
</dbReference>
<evidence type="ECO:0000256" key="13">
    <source>
        <dbReference type="PIRSR" id="PIRSR000112-2"/>
    </source>
</evidence>
<dbReference type="EMBL" id="KF900541">
    <property type="protein sequence ID" value="AIE98691.1"/>
    <property type="molecule type" value="Genomic_DNA"/>
</dbReference>
<comment type="pathway">
    <text evidence="11">Membrane lipid metabolism; glycerophospholipid metabolism.</text>
</comment>
<evidence type="ECO:0000256" key="14">
    <source>
        <dbReference type="PIRSR" id="PIRSR000112-3"/>
    </source>
</evidence>
<evidence type="ECO:0000256" key="7">
    <source>
        <dbReference type="ARBA" id="ARBA00023027"/>
    </source>
</evidence>
<feature type="binding site" evidence="12">
    <location>
        <position position="255"/>
    </location>
    <ligand>
        <name>glycerol</name>
        <dbReference type="ChEBI" id="CHEBI:17754"/>
    </ligand>
</feature>
<proteinExistence type="inferred from homology"/>
<feature type="binding site" evidence="13">
    <location>
        <position position="118"/>
    </location>
    <ligand>
        <name>glycerol</name>
        <dbReference type="ChEBI" id="CHEBI:17754"/>
    </ligand>
</feature>
<evidence type="ECO:0000256" key="11">
    <source>
        <dbReference type="HAMAP-Rule" id="MF_00497"/>
    </source>
</evidence>
<evidence type="ECO:0000256" key="4">
    <source>
        <dbReference type="ARBA" id="ARBA00022833"/>
    </source>
</evidence>
<evidence type="ECO:0000256" key="6">
    <source>
        <dbReference type="ARBA" id="ARBA00023002"/>
    </source>
</evidence>
<evidence type="ECO:0000256" key="2">
    <source>
        <dbReference type="ARBA" id="ARBA00022516"/>
    </source>
</evidence>
<accession>A0A075G9R9</accession>
<gene>
    <name evidence="11" type="primary">egsA</name>
</gene>
<keyword evidence="2 11" id="KW-0444">Lipid biosynthesis</keyword>
<comment type="cofactor">
    <cofactor evidence="11 12">
        <name>Zn(2+)</name>
        <dbReference type="ChEBI" id="CHEBI:29105"/>
    </cofactor>
    <text evidence="11 12">Binds 1 zinc ion per subunit.</text>
</comment>
<feature type="binding site" evidence="12">
    <location>
        <position position="271"/>
    </location>
    <ligand>
        <name>glycerol</name>
        <dbReference type="ChEBI" id="CHEBI:17754"/>
    </ligand>
</feature>
<evidence type="ECO:0000256" key="3">
    <source>
        <dbReference type="ARBA" id="ARBA00022723"/>
    </source>
</evidence>
<keyword evidence="8 11" id="KW-0443">Lipid metabolism</keyword>
<feature type="binding site" evidence="11 14">
    <location>
        <begin position="113"/>
        <end position="116"/>
    </location>
    <ligand>
        <name>NAD(+)</name>
        <dbReference type="ChEBI" id="CHEBI:57540"/>
    </ligand>
</feature>
<evidence type="ECO:0000256" key="5">
    <source>
        <dbReference type="ARBA" id="ARBA00022857"/>
    </source>
</evidence>
<comment type="catalytic activity">
    <reaction evidence="11">
        <text>sn-glycerol 1-phosphate + NADP(+) = dihydroxyacetone phosphate + NADPH + H(+)</text>
        <dbReference type="Rhea" id="RHEA:21416"/>
        <dbReference type="ChEBI" id="CHEBI:15378"/>
        <dbReference type="ChEBI" id="CHEBI:57642"/>
        <dbReference type="ChEBI" id="CHEBI:57685"/>
        <dbReference type="ChEBI" id="CHEBI:57783"/>
        <dbReference type="ChEBI" id="CHEBI:58349"/>
        <dbReference type="EC" id="1.1.1.261"/>
    </reaction>
</comment>
<dbReference type="InterPro" id="IPR032837">
    <property type="entry name" value="G1PDH"/>
</dbReference>
<organism evidence="15">
    <name type="scientific">uncultured marine thaumarchaeote KM3_06_C02</name>
    <dbReference type="NCBI Taxonomy" id="1455976"/>
    <lineage>
        <taxon>Archaea</taxon>
        <taxon>Nitrososphaerota</taxon>
        <taxon>environmental samples</taxon>
    </lineage>
</organism>
<dbReference type="InterPro" id="IPR016205">
    <property type="entry name" value="Glycerol_DH"/>
</dbReference>
<feature type="binding site" evidence="11">
    <location>
        <position position="259"/>
    </location>
    <ligand>
        <name>substrate</name>
    </ligand>
</feature>
<dbReference type="CDD" id="cd08173">
    <property type="entry name" value="Gro1PDH"/>
    <property type="match status" value="1"/>
</dbReference>
<dbReference type="GO" id="GO:0106358">
    <property type="term" value="F:glycerol-1-phosphate dehydrogenase (NADP+) activity"/>
    <property type="evidence" value="ECO:0007669"/>
    <property type="project" value="RHEA"/>
</dbReference>
<feature type="binding site" evidence="11">
    <location>
        <position position="165"/>
    </location>
    <ligand>
        <name>substrate</name>
    </ligand>
</feature>
<keyword evidence="5 11" id="KW-0521">NADP</keyword>
<keyword evidence="4 11" id="KW-0862">Zinc</keyword>
<evidence type="ECO:0000256" key="9">
    <source>
        <dbReference type="ARBA" id="ARBA00023209"/>
    </source>
</evidence>
<evidence type="ECO:0000256" key="8">
    <source>
        <dbReference type="ARBA" id="ARBA00023098"/>
    </source>
</evidence>
<dbReference type="GO" id="GO:0046872">
    <property type="term" value="F:metal ion binding"/>
    <property type="evidence" value="ECO:0007669"/>
    <property type="project" value="UniProtKB-KW"/>
</dbReference>
<dbReference type="GO" id="GO:0008654">
    <property type="term" value="P:phospholipid biosynthetic process"/>
    <property type="evidence" value="ECO:0007669"/>
    <property type="project" value="UniProtKB-KW"/>
</dbReference>
<feature type="binding site" evidence="12">
    <location>
        <position position="165"/>
    </location>
    <ligand>
        <name>glycerol</name>
        <dbReference type="ChEBI" id="CHEBI:17754"/>
    </ligand>
</feature>
<evidence type="ECO:0000256" key="12">
    <source>
        <dbReference type="PIRSR" id="PIRSR000112-1"/>
    </source>
</evidence>
<dbReference type="InterPro" id="IPR023002">
    <property type="entry name" value="G1P_dehydrogenase_arc"/>
</dbReference>
<keyword evidence="9 11" id="KW-0594">Phospholipid biosynthesis</keyword>
<dbReference type="PANTHER" id="PTHR43616">
    <property type="entry name" value="GLYCEROL DEHYDROGENASE"/>
    <property type="match status" value="1"/>
</dbReference>
<dbReference type="AlphaFoldDB" id="A0A075G9R9"/>
<dbReference type="SUPFAM" id="SSF56796">
    <property type="entry name" value="Dehydroquinate synthase-like"/>
    <property type="match status" value="1"/>
</dbReference>
<evidence type="ECO:0000256" key="1">
    <source>
        <dbReference type="ARBA" id="ARBA00022490"/>
    </source>
</evidence>
<comment type="subcellular location">
    <subcellularLocation>
        <location evidence="11">Cytoplasm</location>
    </subcellularLocation>
</comment>
<dbReference type="UniPathway" id="UPA00940"/>
<evidence type="ECO:0000313" key="15">
    <source>
        <dbReference type="EMBL" id="AIE98691.1"/>
    </source>
</evidence>
<dbReference type="HAMAP" id="MF_00497_A">
    <property type="entry name" value="G1P_dehydrogenase_A"/>
    <property type="match status" value="1"/>
</dbReference>
<keyword evidence="3 11" id="KW-0479">Metal-binding</keyword>
<comment type="function">
    <text evidence="11">Catalyzes the NAD(P)H-dependent reduction of dihydroxyacetonephosphate (DHAP or glycerone phosphate) to glycerol 1-phosphate (G1P). The G1P thus generated is used as the glycerophosphate backbone of phospholipids in the cellular membranes of Archaea.</text>
</comment>
<feature type="binding site" evidence="11">
    <location>
        <position position="255"/>
    </location>
    <ligand>
        <name>Zn(2+)</name>
        <dbReference type="ChEBI" id="CHEBI:29105"/>
        <note>catalytic</note>
    </ligand>
</feature>
<dbReference type="EC" id="1.1.1.261" evidence="11"/>
<comment type="catalytic activity">
    <reaction evidence="11">
        <text>sn-glycerol 1-phosphate + NAD(+) = dihydroxyacetone phosphate + NADH + H(+)</text>
        <dbReference type="Rhea" id="RHEA:21412"/>
        <dbReference type="ChEBI" id="CHEBI:15378"/>
        <dbReference type="ChEBI" id="CHEBI:57540"/>
        <dbReference type="ChEBI" id="CHEBI:57642"/>
        <dbReference type="ChEBI" id="CHEBI:57685"/>
        <dbReference type="ChEBI" id="CHEBI:57945"/>
        <dbReference type="EC" id="1.1.1.261"/>
    </reaction>
</comment>
<name>A0A075G9R9_9ARCH</name>
<feature type="binding site" evidence="11">
    <location>
        <position position="165"/>
    </location>
    <ligand>
        <name>Zn(2+)</name>
        <dbReference type="ChEBI" id="CHEBI:29105"/>
        <note>catalytic</note>
    </ligand>
</feature>
<dbReference type="GO" id="GO:0006650">
    <property type="term" value="P:glycerophospholipid metabolic process"/>
    <property type="evidence" value="ECO:0007669"/>
    <property type="project" value="UniProtKB-UniRule"/>
</dbReference>
<feature type="binding site" evidence="11">
    <location>
        <position position="271"/>
    </location>
    <ligand>
        <name>Zn(2+)</name>
        <dbReference type="ChEBI" id="CHEBI:29105"/>
        <note>catalytic</note>
    </ligand>
</feature>
<feature type="binding site" evidence="11 14">
    <location>
        <begin position="91"/>
        <end position="95"/>
    </location>
    <ligand>
        <name>NAD(+)</name>
        <dbReference type="ChEBI" id="CHEBI:57540"/>
    </ligand>
</feature>
<dbReference type="Pfam" id="PF13685">
    <property type="entry name" value="Fe-ADH_2"/>
    <property type="match status" value="1"/>
</dbReference>
<feature type="binding site" evidence="11">
    <location>
        <position position="118"/>
    </location>
    <ligand>
        <name>substrate</name>
    </ligand>
</feature>
<dbReference type="PIRSF" id="PIRSF000112">
    <property type="entry name" value="Glycerol_dehydrogenase"/>
    <property type="match status" value="1"/>
</dbReference>
<sequence>MEFPRAVLVGKNVIEELGTFIKRFDRSVGRILVVSGKNVTKSIGKGVIDTLDKNGISYNWITVDNPTMECLEIVEEEGKTGYKMVIGIGGGKCIDIAKAASYNLNITFISVPTSASHDGIASPFASIKGGGKPYSLVARPPIGILADIDIISDAPSEFLMSGCGDLVAKVTAYKDWILARDEKGEYFGEYSANLARMSSNIILKGTSLEFISPSLNKELNQNKYERVTSVIEALISSGVAAGIAGSSRPCSGSEHLFSHASDILYPGIGLHGQKCGIGTIMMAKLHDMDYEEIRTALLNIGAPTTAKEIGLSEEAIIESLLLAPKLRPERYTIIHKINLDAESALELAKSCQII</sequence>
<reference evidence="15" key="1">
    <citation type="journal article" date="2014" name="Genome Biol. Evol.">
        <title>Pangenome evidence for extensive interdomain horizontal transfer affecting lineage core and shell genes in uncultured planktonic thaumarchaeota and euryarchaeota.</title>
        <authorList>
            <person name="Deschamps P."/>
            <person name="Zivanovic Y."/>
            <person name="Moreira D."/>
            <person name="Rodriguez-Valera F."/>
            <person name="Lopez-Garcia P."/>
        </authorList>
    </citation>
    <scope>NUCLEOTIDE SEQUENCE</scope>
</reference>
<keyword evidence="6 11" id="KW-0560">Oxidoreductase</keyword>
<dbReference type="Gene3D" id="1.20.1090.10">
    <property type="entry name" value="Dehydroquinate synthase-like - alpha domain"/>
    <property type="match status" value="1"/>
</dbReference>
<feature type="binding site" evidence="11 14">
    <location>
        <position position="122"/>
    </location>
    <ligand>
        <name>NAD(+)</name>
        <dbReference type="ChEBI" id="CHEBI:57540"/>
    </ligand>
</feature>
<keyword evidence="7 11" id="KW-0520">NAD</keyword>
<evidence type="ECO:0000256" key="10">
    <source>
        <dbReference type="ARBA" id="ARBA00023264"/>
    </source>
</evidence>
<dbReference type="PANTHER" id="PTHR43616:SF5">
    <property type="entry name" value="GLYCEROL DEHYDROGENASE 1"/>
    <property type="match status" value="1"/>
</dbReference>